<feature type="transmembrane region" description="Helical" evidence="6">
    <location>
        <begin position="66"/>
        <end position="90"/>
    </location>
</feature>
<dbReference type="RefSeq" id="WP_376920949.1">
    <property type="nucleotide sequence ID" value="NZ_JBHRSW010000034.1"/>
</dbReference>
<comment type="caution">
    <text evidence="7">The sequence shown here is derived from an EMBL/GenBank/DDBJ whole genome shotgun (WGS) entry which is preliminary data.</text>
</comment>
<name>A0ABV7FR53_9ALTE</name>
<evidence type="ECO:0000256" key="3">
    <source>
        <dbReference type="ARBA" id="ARBA00022692"/>
    </source>
</evidence>
<evidence type="ECO:0000256" key="5">
    <source>
        <dbReference type="ARBA" id="ARBA00023136"/>
    </source>
</evidence>
<evidence type="ECO:0000313" key="8">
    <source>
        <dbReference type="Proteomes" id="UP001595478"/>
    </source>
</evidence>
<keyword evidence="8" id="KW-1185">Reference proteome</keyword>
<feature type="transmembrane region" description="Helical" evidence="6">
    <location>
        <begin position="124"/>
        <end position="142"/>
    </location>
</feature>
<comment type="subcellular location">
    <subcellularLocation>
        <location evidence="1">Cell membrane</location>
        <topology evidence="1">Multi-pass membrane protein</topology>
    </subcellularLocation>
</comment>
<feature type="transmembrane region" description="Helical" evidence="6">
    <location>
        <begin position="97"/>
        <end position="118"/>
    </location>
</feature>
<evidence type="ECO:0000256" key="2">
    <source>
        <dbReference type="ARBA" id="ARBA00022475"/>
    </source>
</evidence>
<dbReference type="Pfam" id="PF06146">
    <property type="entry name" value="PsiE"/>
    <property type="match status" value="1"/>
</dbReference>
<evidence type="ECO:0000256" key="1">
    <source>
        <dbReference type="ARBA" id="ARBA00004651"/>
    </source>
</evidence>
<organism evidence="7 8">
    <name type="scientific">Agaribacter flavus</name>
    <dbReference type="NCBI Taxonomy" id="1902781"/>
    <lineage>
        <taxon>Bacteria</taxon>
        <taxon>Pseudomonadati</taxon>
        <taxon>Pseudomonadota</taxon>
        <taxon>Gammaproteobacteria</taxon>
        <taxon>Alteromonadales</taxon>
        <taxon>Alteromonadaceae</taxon>
        <taxon>Agaribacter</taxon>
    </lineage>
</organism>
<evidence type="ECO:0000256" key="4">
    <source>
        <dbReference type="ARBA" id="ARBA00022989"/>
    </source>
</evidence>
<dbReference type="Proteomes" id="UP001595478">
    <property type="component" value="Unassembled WGS sequence"/>
</dbReference>
<feature type="transmembrane region" description="Helical" evidence="6">
    <location>
        <begin position="29"/>
        <end position="50"/>
    </location>
</feature>
<gene>
    <name evidence="7" type="ORF">ACFOHL_14435</name>
</gene>
<keyword evidence="2" id="KW-1003">Cell membrane</keyword>
<accession>A0ABV7FR53</accession>
<protein>
    <submittedName>
        <fullName evidence="7">Phosphate-starvation-inducible PsiE family protein</fullName>
    </submittedName>
</protein>
<reference evidence="8" key="1">
    <citation type="journal article" date="2019" name="Int. J. Syst. Evol. Microbiol.">
        <title>The Global Catalogue of Microorganisms (GCM) 10K type strain sequencing project: providing services to taxonomists for standard genome sequencing and annotation.</title>
        <authorList>
            <consortium name="The Broad Institute Genomics Platform"/>
            <consortium name="The Broad Institute Genome Sequencing Center for Infectious Disease"/>
            <person name="Wu L."/>
            <person name="Ma J."/>
        </authorList>
    </citation>
    <scope>NUCLEOTIDE SEQUENCE [LARGE SCALE GENOMIC DNA]</scope>
    <source>
        <strain evidence="8">KCTC 52473</strain>
    </source>
</reference>
<proteinExistence type="predicted"/>
<keyword evidence="5 6" id="KW-0472">Membrane</keyword>
<sequence length="148" mass="16698">MKETDNHLCEDGDKLICVLTNIIQHIVRILAVLMTIVIVFCVIDVGVVMYKKLIHSNYFLLELSDIFVIFASFLAVLIAIEIFINITLYLRDDVIHIKLVVATALMAIARKVIVLDFTSIEHEYLLGIAAIVISLGFTYFLVSLKART</sequence>
<keyword evidence="3 6" id="KW-0812">Transmembrane</keyword>
<keyword evidence="4 6" id="KW-1133">Transmembrane helix</keyword>
<evidence type="ECO:0000256" key="6">
    <source>
        <dbReference type="SAM" id="Phobius"/>
    </source>
</evidence>
<evidence type="ECO:0000313" key="7">
    <source>
        <dbReference type="EMBL" id="MFC3122819.1"/>
    </source>
</evidence>
<dbReference type="InterPro" id="IPR020948">
    <property type="entry name" value="P_starv_induced_PsiE-like"/>
</dbReference>
<dbReference type="EMBL" id="JBHRSW010000034">
    <property type="protein sequence ID" value="MFC3122819.1"/>
    <property type="molecule type" value="Genomic_DNA"/>
</dbReference>